<proteinExistence type="predicted"/>
<protein>
    <submittedName>
        <fullName evidence="1">Uncharacterized protein</fullName>
    </submittedName>
</protein>
<feature type="non-terminal residue" evidence="1">
    <location>
        <position position="1"/>
    </location>
</feature>
<sequence length="76" mass="7628">TTTESASTAVDERRVAAKSSRCYSSASIGLVGTADAESRVAAMSKCCLSSSSSESAGTAEAQGRVAAKCCLRSTTT</sequence>
<dbReference type="EMBL" id="QXFU01013895">
    <property type="protein sequence ID" value="KAE8950500.1"/>
    <property type="molecule type" value="Genomic_DNA"/>
</dbReference>
<organism evidence="1 2">
    <name type="scientific">Phytophthora rubi</name>
    <dbReference type="NCBI Taxonomy" id="129364"/>
    <lineage>
        <taxon>Eukaryota</taxon>
        <taxon>Sar</taxon>
        <taxon>Stramenopiles</taxon>
        <taxon>Oomycota</taxon>
        <taxon>Peronosporomycetes</taxon>
        <taxon>Peronosporales</taxon>
        <taxon>Peronosporaceae</taxon>
        <taxon>Phytophthora</taxon>
    </lineage>
</organism>
<evidence type="ECO:0000313" key="1">
    <source>
        <dbReference type="EMBL" id="KAE8950500.1"/>
    </source>
</evidence>
<reference evidence="1 2" key="1">
    <citation type="submission" date="2018-09" db="EMBL/GenBank/DDBJ databases">
        <title>Genomic investigation of the strawberry pathogen Phytophthora fragariae indicates pathogenicity is determined by transcriptional variation in three key races.</title>
        <authorList>
            <person name="Adams T.M."/>
            <person name="Armitage A.D."/>
            <person name="Sobczyk M.K."/>
            <person name="Bates H.J."/>
            <person name="Dunwell J.M."/>
            <person name="Nellist C.F."/>
            <person name="Harrison R.J."/>
        </authorList>
    </citation>
    <scope>NUCLEOTIDE SEQUENCE [LARGE SCALE GENOMIC DNA]</scope>
    <source>
        <strain evidence="1 2">SCRP324</strain>
    </source>
</reference>
<gene>
    <name evidence="1" type="ORF">PR002_g33254</name>
</gene>
<dbReference type="Proteomes" id="UP000435112">
    <property type="component" value="Unassembled WGS sequence"/>
</dbReference>
<name>A0A6A3G1H9_9STRA</name>
<accession>A0A6A3G1H9</accession>
<comment type="caution">
    <text evidence="1">The sequence shown here is derived from an EMBL/GenBank/DDBJ whole genome shotgun (WGS) entry which is preliminary data.</text>
</comment>
<evidence type="ECO:0000313" key="2">
    <source>
        <dbReference type="Proteomes" id="UP000435112"/>
    </source>
</evidence>
<dbReference type="AlphaFoldDB" id="A0A6A3G1H9"/>